<gene>
    <name evidence="1" type="ORF">CP975_33375</name>
</gene>
<proteinExistence type="predicted"/>
<organism evidence="1 2">
    <name type="scientific">Streptomyces alboniger</name>
    <dbReference type="NCBI Taxonomy" id="132473"/>
    <lineage>
        <taxon>Bacteria</taxon>
        <taxon>Bacillati</taxon>
        <taxon>Actinomycetota</taxon>
        <taxon>Actinomycetes</taxon>
        <taxon>Kitasatosporales</taxon>
        <taxon>Streptomycetaceae</taxon>
        <taxon>Streptomyces</taxon>
        <taxon>Streptomyces aurantiacus group</taxon>
    </lineage>
</organism>
<dbReference type="Gene3D" id="3.50.50.60">
    <property type="entry name" value="FAD/NAD(P)-binding domain"/>
    <property type="match status" value="2"/>
</dbReference>
<dbReference type="KEGG" id="salw:CP975_33375"/>
<name>A0A5J6HTM3_STRAD</name>
<dbReference type="AlphaFoldDB" id="A0A5J6HTM3"/>
<dbReference type="InterPro" id="IPR051209">
    <property type="entry name" value="FAD-bind_Monooxygenase_sf"/>
</dbReference>
<dbReference type="PANTHER" id="PTHR42877:SF4">
    <property type="entry name" value="FAD_NAD(P)-BINDING DOMAIN-CONTAINING PROTEIN-RELATED"/>
    <property type="match status" value="1"/>
</dbReference>
<reference evidence="1 2" key="1">
    <citation type="submission" date="2017-09" db="EMBL/GenBank/DDBJ databases">
        <authorList>
            <person name="Lee N."/>
            <person name="Cho B.-K."/>
        </authorList>
    </citation>
    <scope>NUCLEOTIDE SEQUENCE [LARGE SCALE GENOMIC DNA]</scope>
    <source>
        <strain evidence="1 2">ATCC 12461</strain>
    </source>
</reference>
<dbReference type="PRINTS" id="PR00419">
    <property type="entry name" value="ADXRDTASE"/>
</dbReference>
<sequence>MRARQRAGRGGRRPRVAIVGAGFGGIGLAIALKRAGHHDFVIVERAADIGGVWRDNTYPGAACDIPSHLYCYSFEPRRDWARRYASQAEILRYLHDCADKYGLRSHLRPNTEIESAEFDESSALWRLRTGEGETIEAEVLVPACGQLSNPRIPRIPGADRFTGHTVHSARWSHDHDLTGRWVAVIGTGSSALQIVPEIAPLTGHLTVFQRSAPYVVPKWDRTYRPPSRWSRRLPPLPQKLARLGWWLFNEALVSGLTRRWPTARLTERGSQMQLRTQLDDPELREKLTPRSELGCKRVGISSTYYPALNRPDVSLVTEPITEITDSAVRTADGTRHPVDTIIYATGFAATEFLASLRVRGRGGRELSEVWRDGARAYLGMAVPGFPNMFMIYGPNTNIGAGSAIYMIESQIRYITAAVRELARGRTRFLEVRAEVADAFDRDVQRRLRRSVWSTCTSWYRHSSGRVTNNWPGQTADYRRRTARLDRADYRAVPPRPAPGTRP</sequence>
<keyword evidence="2" id="KW-1185">Reference proteome</keyword>
<dbReference type="InterPro" id="IPR036188">
    <property type="entry name" value="FAD/NAD-bd_sf"/>
</dbReference>
<dbReference type="SUPFAM" id="SSF51905">
    <property type="entry name" value="FAD/NAD(P)-binding domain"/>
    <property type="match status" value="1"/>
</dbReference>
<evidence type="ECO:0000313" key="1">
    <source>
        <dbReference type="EMBL" id="QEV21763.1"/>
    </source>
</evidence>
<dbReference type="EMBL" id="CP023695">
    <property type="protein sequence ID" value="QEV21763.1"/>
    <property type="molecule type" value="Genomic_DNA"/>
</dbReference>
<dbReference type="RefSeq" id="WP_055530928.1">
    <property type="nucleotide sequence ID" value="NZ_CP023695.1"/>
</dbReference>
<dbReference type="Pfam" id="PF13738">
    <property type="entry name" value="Pyr_redox_3"/>
    <property type="match status" value="1"/>
</dbReference>
<dbReference type="OrthoDB" id="5168853at2"/>
<accession>A0A5J6HTM3</accession>
<dbReference type="Proteomes" id="UP000326553">
    <property type="component" value="Chromosome"/>
</dbReference>
<protein>
    <submittedName>
        <fullName evidence="1">NAD(P)/FAD-dependent oxidoreductase</fullName>
    </submittedName>
</protein>
<evidence type="ECO:0000313" key="2">
    <source>
        <dbReference type="Proteomes" id="UP000326553"/>
    </source>
</evidence>
<dbReference type="PANTHER" id="PTHR42877">
    <property type="entry name" value="L-ORNITHINE N(5)-MONOOXYGENASE-RELATED"/>
    <property type="match status" value="1"/>
</dbReference>